<evidence type="ECO:0000256" key="1">
    <source>
        <dbReference type="SAM" id="MobiDB-lite"/>
    </source>
</evidence>
<dbReference type="Proteomes" id="UP000027920">
    <property type="component" value="Unassembled WGS sequence"/>
</dbReference>
<dbReference type="HOGENOM" id="CLU_1274918_0_0_1"/>
<protein>
    <submittedName>
        <fullName evidence="2">Uncharacterized protein</fullName>
    </submittedName>
</protein>
<evidence type="ECO:0000313" key="3">
    <source>
        <dbReference type="Proteomes" id="UP000027920"/>
    </source>
</evidence>
<dbReference type="OrthoDB" id="4160355at2759"/>
<keyword evidence="3" id="KW-1185">Reference proteome</keyword>
<comment type="caution">
    <text evidence="2">The sequence shown here is derived from an EMBL/GenBank/DDBJ whole genome shotgun (WGS) entry which is preliminary data.</text>
</comment>
<dbReference type="RefSeq" id="XP_013264562.1">
    <property type="nucleotide sequence ID" value="XM_013409108.1"/>
</dbReference>
<organism evidence="2 3">
    <name type="scientific">Exophiala aquamarina CBS 119918</name>
    <dbReference type="NCBI Taxonomy" id="1182545"/>
    <lineage>
        <taxon>Eukaryota</taxon>
        <taxon>Fungi</taxon>
        <taxon>Dikarya</taxon>
        <taxon>Ascomycota</taxon>
        <taxon>Pezizomycotina</taxon>
        <taxon>Eurotiomycetes</taxon>
        <taxon>Chaetothyriomycetidae</taxon>
        <taxon>Chaetothyriales</taxon>
        <taxon>Herpotrichiellaceae</taxon>
        <taxon>Exophiala</taxon>
    </lineage>
</organism>
<evidence type="ECO:0000313" key="2">
    <source>
        <dbReference type="EMBL" id="KEF61972.1"/>
    </source>
</evidence>
<reference evidence="2 3" key="1">
    <citation type="submission" date="2013-03" db="EMBL/GenBank/DDBJ databases">
        <title>The Genome Sequence of Exophiala aquamarina CBS 119918.</title>
        <authorList>
            <consortium name="The Broad Institute Genomics Platform"/>
            <person name="Cuomo C."/>
            <person name="de Hoog S."/>
            <person name="Gorbushina A."/>
            <person name="Walker B."/>
            <person name="Young S.K."/>
            <person name="Zeng Q."/>
            <person name="Gargeya S."/>
            <person name="Fitzgerald M."/>
            <person name="Haas B."/>
            <person name="Abouelleil A."/>
            <person name="Allen A.W."/>
            <person name="Alvarado L."/>
            <person name="Arachchi H.M."/>
            <person name="Berlin A.M."/>
            <person name="Chapman S.B."/>
            <person name="Gainer-Dewar J."/>
            <person name="Goldberg J."/>
            <person name="Griggs A."/>
            <person name="Gujja S."/>
            <person name="Hansen M."/>
            <person name="Howarth C."/>
            <person name="Imamovic A."/>
            <person name="Ireland A."/>
            <person name="Larimer J."/>
            <person name="McCowan C."/>
            <person name="Murphy C."/>
            <person name="Pearson M."/>
            <person name="Poon T.W."/>
            <person name="Priest M."/>
            <person name="Roberts A."/>
            <person name="Saif S."/>
            <person name="Shea T."/>
            <person name="Sisk P."/>
            <person name="Sykes S."/>
            <person name="Wortman J."/>
            <person name="Nusbaum C."/>
            <person name="Birren B."/>
        </authorList>
    </citation>
    <scope>NUCLEOTIDE SEQUENCE [LARGE SCALE GENOMIC DNA]</scope>
    <source>
        <strain evidence="2 3">CBS 119918</strain>
    </source>
</reference>
<feature type="compositionally biased region" description="Basic and acidic residues" evidence="1">
    <location>
        <begin position="121"/>
        <end position="139"/>
    </location>
</feature>
<sequence length="217" mass="23848">SIKIDSRGARSGVFAFAPSPSPSPSPLSTIFPRPISPRSHTSQPITIRELPDSSTLFCGPALSPPPPKRFRLLSFSHVRAKSTPSSSWPPEDPPRRQPPHFHSRSHTRAHSLPVKGLPEAGPDHHGTQHCHRPDRDHPLRGAGAGGLCDLRGAEPREPIRQEGERARRRGGVGGKRTVRFKLDDDDPDAIMAMAVPADPKRTVSGTIRLEDERHSWF</sequence>
<feature type="compositionally biased region" description="Basic residues" evidence="1">
    <location>
        <begin position="97"/>
        <end position="109"/>
    </location>
</feature>
<name>A0A072PQE7_9EURO</name>
<dbReference type="EMBL" id="AMGV01000002">
    <property type="protein sequence ID" value="KEF61972.1"/>
    <property type="molecule type" value="Genomic_DNA"/>
</dbReference>
<gene>
    <name evidence="2" type="ORF">A1O9_03544</name>
</gene>
<feature type="non-terminal residue" evidence="2">
    <location>
        <position position="1"/>
    </location>
</feature>
<feature type="region of interest" description="Disordered" evidence="1">
    <location>
        <begin position="1"/>
        <end position="180"/>
    </location>
</feature>
<dbReference type="AlphaFoldDB" id="A0A072PQE7"/>
<accession>A0A072PQE7</accession>
<dbReference type="GeneID" id="25278478"/>
<proteinExistence type="predicted"/>
<dbReference type="VEuPathDB" id="FungiDB:A1O9_03544"/>
<feature type="compositionally biased region" description="Basic and acidic residues" evidence="1">
    <location>
        <begin position="151"/>
        <end position="165"/>
    </location>
</feature>